<reference evidence="3 4" key="1">
    <citation type="journal article" date="2019" name="Plant Biotechnol. J.">
        <title>The red bayberry genome and genetic basis of sex determination.</title>
        <authorList>
            <person name="Jia H.M."/>
            <person name="Jia H.J."/>
            <person name="Cai Q.L."/>
            <person name="Wang Y."/>
            <person name="Zhao H.B."/>
            <person name="Yang W.F."/>
            <person name="Wang G.Y."/>
            <person name="Li Y.H."/>
            <person name="Zhan D.L."/>
            <person name="Shen Y.T."/>
            <person name="Niu Q.F."/>
            <person name="Chang L."/>
            <person name="Qiu J."/>
            <person name="Zhao L."/>
            <person name="Xie H.B."/>
            <person name="Fu W.Y."/>
            <person name="Jin J."/>
            <person name="Li X.W."/>
            <person name="Jiao Y."/>
            <person name="Zhou C.C."/>
            <person name="Tu T."/>
            <person name="Chai C.Y."/>
            <person name="Gao J.L."/>
            <person name="Fan L.J."/>
            <person name="van de Weg E."/>
            <person name="Wang J.Y."/>
            <person name="Gao Z.S."/>
        </authorList>
    </citation>
    <scope>NUCLEOTIDE SEQUENCE [LARGE SCALE GENOMIC DNA]</scope>
    <source>
        <tissue evidence="3">Leaves</tissue>
    </source>
</reference>
<keyword evidence="1" id="KW-1133">Transmembrane helix</keyword>
<dbReference type="InterPro" id="IPR011583">
    <property type="entry name" value="Chitinase_II/V-like_cat"/>
</dbReference>
<dbReference type="OrthoDB" id="76388at2759"/>
<dbReference type="PANTHER" id="PTHR11177">
    <property type="entry name" value="CHITINASE"/>
    <property type="match status" value="1"/>
</dbReference>
<dbReference type="PANTHER" id="PTHR11177:SF396">
    <property type="entry name" value="NOD FACTOR HYDROLASE PROTEIN 1"/>
    <property type="match status" value="1"/>
</dbReference>
<keyword evidence="4" id="KW-1185">Reference proteome</keyword>
<keyword evidence="1" id="KW-0472">Membrane</keyword>
<evidence type="ECO:0000259" key="2">
    <source>
        <dbReference type="PROSITE" id="PS51910"/>
    </source>
</evidence>
<dbReference type="GO" id="GO:0005576">
    <property type="term" value="C:extracellular region"/>
    <property type="evidence" value="ECO:0007669"/>
    <property type="project" value="TreeGrafter"/>
</dbReference>
<comment type="caution">
    <text evidence="3">The sequence shown here is derived from an EMBL/GenBank/DDBJ whole genome shotgun (WGS) entry which is preliminary data.</text>
</comment>
<protein>
    <submittedName>
        <fullName evidence="3">Chitinase-3-like protein 1</fullName>
    </submittedName>
</protein>
<gene>
    <name evidence="3" type="ORF">CJ030_MR5G004825</name>
</gene>
<dbReference type="SUPFAM" id="SSF51445">
    <property type="entry name" value="(Trans)glycosidases"/>
    <property type="match status" value="2"/>
</dbReference>
<dbReference type="GO" id="GO:0006032">
    <property type="term" value="P:chitin catabolic process"/>
    <property type="evidence" value="ECO:0007669"/>
    <property type="project" value="TreeGrafter"/>
</dbReference>
<dbReference type="Proteomes" id="UP000516437">
    <property type="component" value="Chromosome 5"/>
</dbReference>
<feature type="domain" description="GH18" evidence="2">
    <location>
        <begin position="9"/>
        <end position="378"/>
    </location>
</feature>
<sequence length="554" mass="61332">MASHKFALILTIAYSLSSLLPLEVSRRSAGAIDTSLLTHIIYAFLVPNNVTFKFDISNSTASILSNFTTTLHRKTPHVKALYSIRGGGVEPDPFAAMAANASSRGVFIRDGRFRLPTKRVDHSIKKEAKIAKWPPLLLTAVVYYSANFSALKGSRSYPTASIKKKLDWINVMCYDYHGSWDTSETGAHAALFDSNTNLSSVYGLKSWLRAGVLGNKLVMGLPLYGKIWKLKDPNDMGLEQLPLMDPGDPRVLLYSQVVELNKRNNATVTYDLDTASVYSYRRTTWASFLTTAFSLFFIIVIISVTTLVPVVKAGYYPYGPGHVAQYYSANFSALKGSRSYPTASIKKKLDWINVMCYDYHGSWDTSETGAHAALFDSNINLSSVYGLKSWLRAGVLGNRWLWACHSMENMEAQRPKHMGLEQLLLMDPGDPRVLLYSQVVELNKRNNATVAYDLDTASSILIAGQHGSAMITNGQSVHKLQDHGSLTNENGDRYLSCGPLRSFAHGVKHPTLQDHGSLTTHENGASIVILAYGHWRSSTHDGVKPPMHLVFVLK</sequence>
<feature type="transmembrane region" description="Helical" evidence="1">
    <location>
        <begin position="285"/>
        <end position="308"/>
    </location>
</feature>
<evidence type="ECO:0000256" key="1">
    <source>
        <dbReference type="SAM" id="Phobius"/>
    </source>
</evidence>
<dbReference type="InterPro" id="IPR001223">
    <property type="entry name" value="Glyco_hydro18_cat"/>
</dbReference>
<keyword evidence="1" id="KW-0812">Transmembrane</keyword>
<dbReference type="SMART" id="SM00636">
    <property type="entry name" value="Glyco_18"/>
    <property type="match status" value="1"/>
</dbReference>
<dbReference type="Gene3D" id="3.20.20.80">
    <property type="entry name" value="Glycosidases"/>
    <property type="match status" value="3"/>
</dbReference>
<dbReference type="Gene3D" id="3.10.50.10">
    <property type="match status" value="1"/>
</dbReference>
<dbReference type="Pfam" id="PF00704">
    <property type="entry name" value="Glyco_hydro_18"/>
    <property type="match status" value="3"/>
</dbReference>
<dbReference type="EMBL" id="RXIC02000023">
    <property type="protein sequence ID" value="KAB1211858.1"/>
    <property type="molecule type" value="Genomic_DNA"/>
</dbReference>
<dbReference type="GO" id="GO:0005975">
    <property type="term" value="P:carbohydrate metabolic process"/>
    <property type="evidence" value="ECO:0007669"/>
    <property type="project" value="InterPro"/>
</dbReference>
<dbReference type="InterPro" id="IPR050314">
    <property type="entry name" value="Glycosyl_Hydrlase_18"/>
</dbReference>
<dbReference type="AlphaFoldDB" id="A0A6A1VJ06"/>
<dbReference type="GO" id="GO:0004568">
    <property type="term" value="F:chitinase activity"/>
    <property type="evidence" value="ECO:0007669"/>
    <property type="project" value="TreeGrafter"/>
</dbReference>
<dbReference type="GO" id="GO:0008061">
    <property type="term" value="F:chitin binding"/>
    <property type="evidence" value="ECO:0007669"/>
    <property type="project" value="InterPro"/>
</dbReference>
<accession>A0A6A1VJ06</accession>
<dbReference type="PROSITE" id="PS51910">
    <property type="entry name" value="GH18_2"/>
    <property type="match status" value="1"/>
</dbReference>
<organism evidence="3 4">
    <name type="scientific">Morella rubra</name>
    <name type="common">Chinese bayberry</name>
    <dbReference type="NCBI Taxonomy" id="262757"/>
    <lineage>
        <taxon>Eukaryota</taxon>
        <taxon>Viridiplantae</taxon>
        <taxon>Streptophyta</taxon>
        <taxon>Embryophyta</taxon>
        <taxon>Tracheophyta</taxon>
        <taxon>Spermatophyta</taxon>
        <taxon>Magnoliopsida</taxon>
        <taxon>eudicotyledons</taxon>
        <taxon>Gunneridae</taxon>
        <taxon>Pentapetalae</taxon>
        <taxon>rosids</taxon>
        <taxon>fabids</taxon>
        <taxon>Fagales</taxon>
        <taxon>Myricaceae</taxon>
        <taxon>Morella</taxon>
    </lineage>
</organism>
<evidence type="ECO:0000313" key="3">
    <source>
        <dbReference type="EMBL" id="KAB1211858.1"/>
    </source>
</evidence>
<dbReference type="InterPro" id="IPR017853">
    <property type="entry name" value="GH"/>
</dbReference>
<proteinExistence type="predicted"/>
<evidence type="ECO:0000313" key="4">
    <source>
        <dbReference type="Proteomes" id="UP000516437"/>
    </source>
</evidence>
<name>A0A6A1VJ06_9ROSI</name>
<dbReference type="InterPro" id="IPR029070">
    <property type="entry name" value="Chitinase_insertion_sf"/>
</dbReference>